<dbReference type="CDD" id="cd01400">
    <property type="entry name" value="6PGL"/>
    <property type="match status" value="1"/>
</dbReference>
<dbReference type="InterPro" id="IPR037171">
    <property type="entry name" value="NagB/RpiA_transferase-like"/>
</dbReference>
<name>A0ABT1ZC33_9MICO</name>
<gene>
    <name evidence="7 9" type="primary">pgl</name>
    <name evidence="9" type="ORF">NUH29_01665</name>
</gene>
<dbReference type="PANTHER" id="PTHR11054">
    <property type="entry name" value="6-PHOSPHOGLUCONOLACTONASE"/>
    <property type="match status" value="1"/>
</dbReference>
<dbReference type="RefSeq" id="WP_258797139.1">
    <property type="nucleotide sequence ID" value="NZ_JANTHX010000003.1"/>
</dbReference>
<evidence type="ECO:0000256" key="1">
    <source>
        <dbReference type="ARBA" id="ARBA00000832"/>
    </source>
</evidence>
<keyword evidence="7 9" id="KW-0378">Hydrolase</keyword>
<dbReference type="PANTHER" id="PTHR11054:SF0">
    <property type="entry name" value="6-PHOSPHOGLUCONOLACTONASE"/>
    <property type="match status" value="1"/>
</dbReference>
<protein>
    <recommendedName>
        <fullName evidence="6 7">6-phosphogluconolactonase</fullName>
        <shortName evidence="7">6PGL</shortName>
        <ecNumber evidence="5 7">3.1.1.31</ecNumber>
    </recommendedName>
</protein>
<sequence>MSERRVRVYDDKQSLADAVAARFLKRLAEVLAEKPMAHIVLTGGTMGETVLASVAAAKGRDKVDWSRVTFWWGDERYLPSGDPERNETQSRRALLDELDLPGANIKAYPAPGEHPTIEAAADAYAAELAAAAPAGEAYPVFDLTFLGVGPDGHVASLFPDHEAVRDREHVVLAETASPKPPPERLTLTLPVINSSERVWLVLAGPDKAGALGLTLADANPADVPAAGVKGRMRTVFFVDAEAAAEVPENLLTRERFWTAAHEVPQTR</sequence>
<dbReference type="EC" id="3.1.1.31" evidence="5 7"/>
<comment type="similarity">
    <text evidence="4 7">Belongs to the glucosamine/galactosamine-6-phosphate isomerase family. 6-phosphogluconolactonase subfamily.</text>
</comment>
<dbReference type="NCBIfam" id="TIGR01198">
    <property type="entry name" value="pgl"/>
    <property type="match status" value="1"/>
</dbReference>
<dbReference type="InterPro" id="IPR005900">
    <property type="entry name" value="6-phosphogluconolactonase_DevB"/>
</dbReference>
<dbReference type="EMBL" id="JANTHX010000003">
    <property type="protein sequence ID" value="MCS0498254.1"/>
    <property type="molecule type" value="Genomic_DNA"/>
</dbReference>
<evidence type="ECO:0000256" key="3">
    <source>
        <dbReference type="ARBA" id="ARBA00004961"/>
    </source>
</evidence>
<comment type="caution">
    <text evidence="9">The sequence shown here is derived from an EMBL/GenBank/DDBJ whole genome shotgun (WGS) entry which is preliminary data.</text>
</comment>
<evidence type="ECO:0000256" key="2">
    <source>
        <dbReference type="ARBA" id="ARBA00002681"/>
    </source>
</evidence>
<accession>A0ABT1ZC33</accession>
<comment type="pathway">
    <text evidence="3 7">Carbohydrate degradation; pentose phosphate pathway; D-ribulose 5-phosphate from D-glucose 6-phosphate (oxidative stage): step 2/3.</text>
</comment>
<evidence type="ECO:0000256" key="6">
    <source>
        <dbReference type="ARBA" id="ARBA00020337"/>
    </source>
</evidence>
<evidence type="ECO:0000259" key="8">
    <source>
        <dbReference type="Pfam" id="PF01182"/>
    </source>
</evidence>
<feature type="domain" description="Glucosamine/galactosamine-6-phosphate isomerase" evidence="8">
    <location>
        <begin position="11"/>
        <end position="234"/>
    </location>
</feature>
<reference evidence="9 10" key="1">
    <citation type="submission" date="2022-08" db="EMBL/GenBank/DDBJ databases">
        <authorList>
            <person name="Li F."/>
        </authorList>
    </citation>
    <scope>NUCLEOTIDE SEQUENCE [LARGE SCALE GENOMIC DNA]</scope>
    <source>
        <strain evidence="9 10">10F1B-8-1</strain>
    </source>
</reference>
<proteinExistence type="inferred from homology"/>
<organism evidence="9 10">
    <name type="scientific">Protaetiibacter mangrovi</name>
    <dbReference type="NCBI Taxonomy" id="2970926"/>
    <lineage>
        <taxon>Bacteria</taxon>
        <taxon>Bacillati</taxon>
        <taxon>Actinomycetota</taxon>
        <taxon>Actinomycetes</taxon>
        <taxon>Micrococcales</taxon>
        <taxon>Microbacteriaceae</taxon>
        <taxon>Protaetiibacter</taxon>
    </lineage>
</organism>
<comment type="catalytic activity">
    <reaction evidence="1 7">
        <text>6-phospho-D-glucono-1,5-lactone + H2O = 6-phospho-D-gluconate + H(+)</text>
        <dbReference type="Rhea" id="RHEA:12556"/>
        <dbReference type="ChEBI" id="CHEBI:15377"/>
        <dbReference type="ChEBI" id="CHEBI:15378"/>
        <dbReference type="ChEBI" id="CHEBI:57955"/>
        <dbReference type="ChEBI" id="CHEBI:58759"/>
        <dbReference type="EC" id="3.1.1.31"/>
    </reaction>
</comment>
<dbReference type="InterPro" id="IPR039104">
    <property type="entry name" value="6PGL"/>
</dbReference>
<evidence type="ECO:0000313" key="10">
    <source>
        <dbReference type="Proteomes" id="UP001205337"/>
    </source>
</evidence>
<evidence type="ECO:0000256" key="7">
    <source>
        <dbReference type="RuleBase" id="RU365095"/>
    </source>
</evidence>
<comment type="function">
    <text evidence="2 7">Hydrolysis of 6-phosphogluconolactone to 6-phosphogluconate.</text>
</comment>
<evidence type="ECO:0000256" key="5">
    <source>
        <dbReference type="ARBA" id="ARBA00013198"/>
    </source>
</evidence>
<evidence type="ECO:0000256" key="4">
    <source>
        <dbReference type="ARBA" id="ARBA00010662"/>
    </source>
</evidence>
<dbReference type="InterPro" id="IPR006148">
    <property type="entry name" value="Glc/Gal-6P_isomerase"/>
</dbReference>
<dbReference type="GO" id="GO:0017057">
    <property type="term" value="F:6-phosphogluconolactonase activity"/>
    <property type="evidence" value="ECO:0007669"/>
    <property type="project" value="UniProtKB-EC"/>
</dbReference>
<dbReference type="Pfam" id="PF01182">
    <property type="entry name" value="Glucosamine_iso"/>
    <property type="match status" value="1"/>
</dbReference>
<keyword evidence="10" id="KW-1185">Reference proteome</keyword>
<evidence type="ECO:0000313" key="9">
    <source>
        <dbReference type="EMBL" id="MCS0498254.1"/>
    </source>
</evidence>
<dbReference type="SUPFAM" id="SSF100950">
    <property type="entry name" value="NagB/RpiA/CoA transferase-like"/>
    <property type="match status" value="1"/>
</dbReference>
<dbReference type="Gene3D" id="3.40.50.1360">
    <property type="match status" value="1"/>
</dbReference>
<dbReference type="Proteomes" id="UP001205337">
    <property type="component" value="Unassembled WGS sequence"/>
</dbReference>